<name>A0A895YBQ6_9ACTN</name>
<keyword evidence="3" id="KW-1185">Reference proteome</keyword>
<evidence type="ECO:0000313" key="2">
    <source>
        <dbReference type="EMBL" id="QSB15244.1"/>
    </source>
</evidence>
<accession>A0A895YBQ6</accession>
<gene>
    <name evidence="2" type="ORF">JQS43_02445</name>
</gene>
<evidence type="ECO:0000256" key="1">
    <source>
        <dbReference type="SAM" id="MobiDB-lite"/>
    </source>
</evidence>
<dbReference type="Proteomes" id="UP000662857">
    <property type="component" value="Chromosome"/>
</dbReference>
<reference evidence="2" key="1">
    <citation type="submission" date="2021-02" db="EMBL/GenBank/DDBJ databases">
        <title>Natrosporangium hydrolyticum gen. nov., sp. nov, a haloalkaliphilic actinobacterium from a soda solonchak soil.</title>
        <authorList>
            <person name="Sorokin D.Y."/>
            <person name="Khijniak T.V."/>
            <person name="Zakharycheva A.P."/>
            <person name="Boueva O.V."/>
            <person name="Ariskina E.V."/>
            <person name="Hahnke R.L."/>
            <person name="Bunk B."/>
            <person name="Sproer C."/>
            <person name="Schumann P."/>
            <person name="Evtushenko L.I."/>
            <person name="Kublanov I.V."/>
        </authorList>
    </citation>
    <scope>NUCLEOTIDE SEQUENCE</scope>
    <source>
        <strain evidence="2">DSM 106523</strain>
    </source>
</reference>
<protein>
    <recommendedName>
        <fullName evidence="4">Helix-turn-helix domain-containing protein</fullName>
    </recommendedName>
</protein>
<dbReference type="RefSeq" id="WP_239677427.1">
    <property type="nucleotide sequence ID" value="NZ_CP070499.1"/>
</dbReference>
<sequence length="80" mass="8889">MAGSLDMDALVPAWFACRLLGIPKQTFRSWVSSGKLTPVADADDGHPLYRYGDVLEVERATRQSRKSSRNPHRGAEPNHP</sequence>
<dbReference type="EMBL" id="CP070499">
    <property type="protein sequence ID" value="QSB15244.1"/>
    <property type="molecule type" value="Genomic_DNA"/>
</dbReference>
<proteinExistence type="predicted"/>
<organism evidence="2 3">
    <name type="scientific">Natronosporangium hydrolyticum</name>
    <dbReference type="NCBI Taxonomy" id="2811111"/>
    <lineage>
        <taxon>Bacteria</taxon>
        <taxon>Bacillati</taxon>
        <taxon>Actinomycetota</taxon>
        <taxon>Actinomycetes</taxon>
        <taxon>Micromonosporales</taxon>
        <taxon>Micromonosporaceae</taxon>
        <taxon>Natronosporangium</taxon>
    </lineage>
</organism>
<dbReference type="SUPFAM" id="SSF46955">
    <property type="entry name" value="Putative DNA-binding domain"/>
    <property type="match status" value="1"/>
</dbReference>
<dbReference type="InterPro" id="IPR009061">
    <property type="entry name" value="DNA-bd_dom_put_sf"/>
</dbReference>
<evidence type="ECO:0000313" key="3">
    <source>
        <dbReference type="Proteomes" id="UP000662857"/>
    </source>
</evidence>
<feature type="compositionally biased region" description="Basic residues" evidence="1">
    <location>
        <begin position="62"/>
        <end position="72"/>
    </location>
</feature>
<dbReference type="KEGG" id="nhy:JQS43_02445"/>
<evidence type="ECO:0008006" key="4">
    <source>
        <dbReference type="Google" id="ProtNLM"/>
    </source>
</evidence>
<feature type="region of interest" description="Disordered" evidence="1">
    <location>
        <begin position="59"/>
        <end position="80"/>
    </location>
</feature>
<dbReference type="AlphaFoldDB" id="A0A895YBQ6"/>